<organism evidence="2 3">
    <name type="scientific">Neptuniibacter pectenicola</name>
    <dbReference type="NCBI Taxonomy" id="1806669"/>
    <lineage>
        <taxon>Bacteria</taxon>
        <taxon>Pseudomonadati</taxon>
        <taxon>Pseudomonadota</taxon>
        <taxon>Gammaproteobacteria</taxon>
        <taxon>Oceanospirillales</taxon>
        <taxon>Oceanospirillaceae</taxon>
        <taxon>Neptuniibacter</taxon>
    </lineage>
</organism>
<reference evidence="2 3" key="1">
    <citation type="submission" date="2024-03" db="EMBL/GenBank/DDBJ databases">
        <title>Community enrichment and isolation of bacterial strains for fucoidan degradation.</title>
        <authorList>
            <person name="Sichert A."/>
        </authorList>
    </citation>
    <scope>NUCLEOTIDE SEQUENCE [LARGE SCALE GENOMIC DNA]</scope>
    <source>
        <strain evidence="2 3">AS76</strain>
    </source>
</reference>
<feature type="transmembrane region" description="Helical" evidence="1">
    <location>
        <begin position="70"/>
        <end position="89"/>
    </location>
</feature>
<dbReference type="PANTHER" id="PTHR39594:SF1">
    <property type="entry name" value="PROTEIN YCHQ"/>
    <property type="match status" value="1"/>
</dbReference>
<dbReference type="RefSeq" id="WP_067983848.1">
    <property type="nucleotide sequence ID" value="NZ_CAXBCE010000012.1"/>
</dbReference>
<dbReference type="EMBL" id="JBBMRA010000008">
    <property type="protein sequence ID" value="MEM5536711.1"/>
    <property type="molecule type" value="Genomic_DNA"/>
</dbReference>
<dbReference type="InterPro" id="IPR007360">
    <property type="entry name" value="SirB"/>
</dbReference>
<feature type="transmembrane region" description="Helical" evidence="1">
    <location>
        <begin position="6"/>
        <end position="29"/>
    </location>
</feature>
<keyword evidence="1" id="KW-0812">Transmembrane</keyword>
<sequence length="125" mass="14010">MYLAIKHIHLTAIVLSISFFLLRAFWVFIKPKMMEKRWVKIAPHIIDTTLLVSAIALAVLLQKYPFVDHWLTAKLLALCLYIVLGTIALKRGKTPLIKLAALFGATATFAYILAVAITHSPIPWG</sequence>
<dbReference type="Pfam" id="PF04247">
    <property type="entry name" value="SirB"/>
    <property type="match status" value="1"/>
</dbReference>
<feature type="transmembrane region" description="Helical" evidence="1">
    <location>
        <begin position="41"/>
        <end position="64"/>
    </location>
</feature>
<evidence type="ECO:0000313" key="2">
    <source>
        <dbReference type="EMBL" id="MEM5536711.1"/>
    </source>
</evidence>
<keyword evidence="1" id="KW-0472">Membrane</keyword>
<keyword evidence="1" id="KW-1133">Transmembrane helix</keyword>
<comment type="caution">
    <text evidence="2">The sequence shown here is derived from an EMBL/GenBank/DDBJ whole genome shotgun (WGS) entry which is preliminary data.</text>
</comment>
<dbReference type="PIRSF" id="PIRSF005610">
    <property type="entry name" value="SirB"/>
    <property type="match status" value="1"/>
</dbReference>
<gene>
    <name evidence="2" type="ORF">WNY58_09950</name>
</gene>
<proteinExistence type="predicted"/>
<feature type="transmembrane region" description="Helical" evidence="1">
    <location>
        <begin position="96"/>
        <end position="117"/>
    </location>
</feature>
<name>A0ABU9TSM5_9GAMM</name>
<dbReference type="Proteomes" id="UP001449225">
    <property type="component" value="Unassembled WGS sequence"/>
</dbReference>
<keyword evidence="3" id="KW-1185">Reference proteome</keyword>
<protein>
    <submittedName>
        <fullName evidence="2">SirB2 family protein</fullName>
    </submittedName>
</protein>
<dbReference type="PANTHER" id="PTHR39594">
    <property type="entry name" value="PROTEIN YCHQ"/>
    <property type="match status" value="1"/>
</dbReference>
<evidence type="ECO:0000256" key="1">
    <source>
        <dbReference type="SAM" id="Phobius"/>
    </source>
</evidence>
<accession>A0ABU9TSM5</accession>
<evidence type="ECO:0000313" key="3">
    <source>
        <dbReference type="Proteomes" id="UP001449225"/>
    </source>
</evidence>